<dbReference type="EMBL" id="CP036261">
    <property type="protein sequence ID" value="QDS90207.1"/>
    <property type="molecule type" value="Genomic_DNA"/>
</dbReference>
<accession>A0A517M5R7</accession>
<reference evidence="1 2" key="1">
    <citation type="submission" date="2019-02" db="EMBL/GenBank/DDBJ databases">
        <title>Deep-cultivation of Planctomycetes and their phenomic and genomic characterization uncovers novel biology.</title>
        <authorList>
            <person name="Wiegand S."/>
            <person name="Jogler M."/>
            <person name="Boedeker C."/>
            <person name="Pinto D."/>
            <person name="Vollmers J."/>
            <person name="Rivas-Marin E."/>
            <person name="Kohn T."/>
            <person name="Peeters S.H."/>
            <person name="Heuer A."/>
            <person name="Rast P."/>
            <person name="Oberbeckmann S."/>
            <person name="Bunk B."/>
            <person name="Jeske O."/>
            <person name="Meyerdierks A."/>
            <person name="Storesund J.E."/>
            <person name="Kallscheuer N."/>
            <person name="Luecker S."/>
            <person name="Lage O.M."/>
            <person name="Pohl T."/>
            <person name="Merkel B.J."/>
            <person name="Hornburger P."/>
            <person name="Mueller R.-W."/>
            <person name="Bruemmer F."/>
            <person name="Labrenz M."/>
            <person name="Spormann A.M."/>
            <person name="Op den Camp H."/>
            <person name="Overmann J."/>
            <person name="Amann R."/>
            <person name="Jetten M.S.M."/>
            <person name="Mascher T."/>
            <person name="Medema M.H."/>
            <person name="Devos D.P."/>
            <person name="Kaster A.-K."/>
            <person name="Ovreas L."/>
            <person name="Rohde M."/>
            <person name="Galperin M.Y."/>
            <person name="Jogler C."/>
        </authorList>
    </citation>
    <scope>NUCLEOTIDE SEQUENCE [LARGE SCALE GENOMIC DNA]</scope>
    <source>
        <strain evidence="1 2">EC9</strain>
    </source>
</reference>
<evidence type="ECO:0000313" key="1">
    <source>
        <dbReference type="EMBL" id="QDS90207.1"/>
    </source>
</evidence>
<evidence type="ECO:0008006" key="3">
    <source>
        <dbReference type="Google" id="ProtNLM"/>
    </source>
</evidence>
<dbReference type="KEGG" id="ruv:EC9_44140"/>
<organism evidence="1 2">
    <name type="scientific">Rosistilla ulvae</name>
    <dbReference type="NCBI Taxonomy" id="1930277"/>
    <lineage>
        <taxon>Bacteria</taxon>
        <taxon>Pseudomonadati</taxon>
        <taxon>Planctomycetota</taxon>
        <taxon>Planctomycetia</taxon>
        <taxon>Pirellulales</taxon>
        <taxon>Pirellulaceae</taxon>
        <taxon>Rosistilla</taxon>
    </lineage>
</organism>
<dbReference type="Proteomes" id="UP000319557">
    <property type="component" value="Chromosome"/>
</dbReference>
<evidence type="ECO:0000313" key="2">
    <source>
        <dbReference type="Proteomes" id="UP000319557"/>
    </source>
</evidence>
<proteinExistence type="predicted"/>
<dbReference type="RefSeq" id="WP_145348065.1">
    <property type="nucleotide sequence ID" value="NZ_CP036261.1"/>
</dbReference>
<dbReference type="AlphaFoldDB" id="A0A517M5R7"/>
<keyword evidence="2" id="KW-1185">Reference proteome</keyword>
<name>A0A517M5R7_9BACT</name>
<protein>
    <recommendedName>
        <fullName evidence="3">BON domain-containing protein</fullName>
    </recommendedName>
</protein>
<dbReference type="OrthoDB" id="289206at2"/>
<gene>
    <name evidence="1" type="ORF">EC9_44140</name>
</gene>
<sequence>MSFDRWSQENEFLNALATNLVRETHGLIEDLSIDSDRDSAIVYGTVSSYHDVQRAIHATQSFGREQTIFARTRLSFRVCGRTLDLTVPHLGATRRVPTPADSCQRELTLIS</sequence>